<accession>D7AYN9</accession>
<keyword evidence="1" id="KW-0472">Membrane</keyword>
<dbReference type="GeneID" id="91485202"/>
<reference evidence="2 3" key="1">
    <citation type="journal article" date="2010" name="Stand. Genomic Sci.">
        <title>Complete genome sequence of Nocardiopsis dassonvillei type strain (IMRU 509).</title>
        <authorList>
            <person name="Sun H."/>
            <person name="Lapidus A."/>
            <person name="Nolan M."/>
            <person name="Lucas S."/>
            <person name="Del Rio T.G."/>
            <person name="Tice H."/>
            <person name="Cheng J.F."/>
            <person name="Tapia R."/>
            <person name="Han C."/>
            <person name="Goodwin L."/>
            <person name="Pitluck S."/>
            <person name="Pagani I."/>
            <person name="Ivanova N."/>
            <person name="Mavromatis K."/>
            <person name="Mikhailova N."/>
            <person name="Pati A."/>
            <person name="Chen A."/>
            <person name="Palaniappan K."/>
            <person name="Land M."/>
            <person name="Hauser L."/>
            <person name="Chang Y.J."/>
            <person name="Jeffries C.D."/>
            <person name="Djao O.D."/>
            <person name="Rohde M."/>
            <person name="Sikorski J."/>
            <person name="Goker M."/>
            <person name="Woyke T."/>
            <person name="Bristow J."/>
            <person name="Eisen J.A."/>
            <person name="Markowitz V."/>
            <person name="Hugenholtz P."/>
            <person name="Kyrpides N.C."/>
            <person name="Klenk H.P."/>
        </authorList>
    </citation>
    <scope>NUCLEOTIDE SEQUENCE [LARGE SCALE GENOMIC DNA]</scope>
    <source>
        <strain evidence="3">ATCC 23218 / DSM 43111 / CIP 107115 / JCM 7437 / KCTC 9190 / NBRC 14626 / NCTC 10488 / NRRL B-5397 / IMRU 509</strain>
    </source>
</reference>
<dbReference type="KEGG" id="nda:Ndas_2634"/>
<name>D7AYN9_NOCDD</name>
<organism evidence="2 3">
    <name type="scientific">Nocardiopsis dassonvillei (strain ATCC 23218 / DSM 43111 / CIP 107115 / JCM 7437 / KCTC 9190 / NBRC 14626 / NCTC 10488 / NRRL B-5397 / IMRU 509)</name>
    <name type="common">Actinomadura dassonvillei</name>
    <dbReference type="NCBI Taxonomy" id="446468"/>
    <lineage>
        <taxon>Bacteria</taxon>
        <taxon>Bacillati</taxon>
        <taxon>Actinomycetota</taxon>
        <taxon>Actinomycetes</taxon>
        <taxon>Streptosporangiales</taxon>
        <taxon>Nocardiopsidaceae</taxon>
        <taxon>Nocardiopsis</taxon>
    </lineage>
</organism>
<dbReference type="AlphaFoldDB" id="D7AYN9"/>
<gene>
    <name evidence="2" type="ordered locus">Ndas_2634</name>
</gene>
<evidence type="ECO:0000313" key="3">
    <source>
        <dbReference type="Proteomes" id="UP000002219"/>
    </source>
</evidence>
<dbReference type="EMBL" id="CP002040">
    <property type="protein sequence ID" value="ADH68051.1"/>
    <property type="molecule type" value="Genomic_DNA"/>
</dbReference>
<dbReference type="HOGENOM" id="CLU_1729483_0_0_11"/>
<keyword evidence="3" id="KW-1185">Reference proteome</keyword>
<evidence type="ECO:0008006" key="4">
    <source>
        <dbReference type="Google" id="ProtNLM"/>
    </source>
</evidence>
<evidence type="ECO:0000256" key="1">
    <source>
        <dbReference type="SAM" id="Phobius"/>
    </source>
</evidence>
<keyword evidence="1" id="KW-0812">Transmembrane</keyword>
<sequence length="151" mass="17549">MSEAEAVLIAAVIAAVASVFVALSARKAQRDQVLRESRRDLFTSFVLAAKECQRIQEGVYTDSRYREERDAIEKLEDLYSRMAIEAPGSEEILLMARCLIEHFEEISSVAMRYERERDPVWRTRLRDEARDLRETMGQMQRAVQKELHRKG</sequence>
<evidence type="ECO:0000313" key="2">
    <source>
        <dbReference type="EMBL" id="ADH68051.1"/>
    </source>
</evidence>
<dbReference type="RefSeq" id="WP_013153658.1">
    <property type="nucleotide sequence ID" value="NC_014210.1"/>
</dbReference>
<keyword evidence="1" id="KW-1133">Transmembrane helix</keyword>
<proteinExistence type="predicted"/>
<feature type="transmembrane region" description="Helical" evidence="1">
    <location>
        <begin position="6"/>
        <end position="25"/>
    </location>
</feature>
<protein>
    <recommendedName>
        <fullName evidence="4">DUF2489 domain-containing protein</fullName>
    </recommendedName>
</protein>
<dbReference type="Proteomes" id="UP000002219">
    <property type="component" value="Chromosome 1"/>
</dbReference>